<dbReference type="STRING" id="51511.ENSCSAVP00000006264"/>
<comment type="similarity">
    <text evidence="3">Belongs to the SH3PXD2 family.</text>
</comment>
<dbReference type="GO" id="GO:0005737">
    <property type="term" value="C:cytoplasm"/>
    <property type="evidence" value="ECO:0007669"/>
    <property type="project" value="UniProtKB-SubCell"/>
</dbReference>
<dbReference type="PROSITE" id="PS50002">
    <property type="entry name" value="SH3"/>
    <property type="match status" value="3"/>
</dbReference>
<dbReference type="Gene3D" id="3.30.1520.10">
    <property type="entry name" value="Phox-like domain"/>
    <property type="match status" value="1"/>
</dbReference>
<dbReference type="AlphaFoldDB" id="H2YLR2"/>
<dbReference type="eggNOG" id="KOG4773">
    <property type="taxonomic scope" value="Eukaryota"/>
</dbReference>
<keyword evidence="6" id="KW-0597">Phosphoprotein</keyword>
<name>H2YLR2_CIOSA</name>
<dbReference type="CDD" id="cd06888">
    <property type="entry name" value="PX_FISH"/>
    <property type="match status" value="1"/>
</dbReference>
<dbReference type="FunFam" id="2.30.30.40:FF:000082">
    <property type="entry name" value="SH3 and PX domain-containing protein 2B"/>
    <property type="match status" value="1"/>
</dbReference>
<keyword evidence="7" id="KW-0677">Repeat</keyword>
<sequence length="475" mass="52660">MANRTLKSAKVVDIEKRRSPSKHYVYLVEVKWSDGSVCTVGRRFSAFFMMHMSLLEKFPKEGGQKDPSRRILPFLPGKILFKRSDTREVALKRLGSISEYCESLILLPEYISQCDTILRFFETSSSDISKDTREKSSSTAVSQIIQDITGPIELETYVAIADYKAAAKTQISLHSGEVVDVVEKSESGWWLVCNTYGSNGWVPGAYLEKEDGSVEDLVTEKAEVGQGAWYVATSHYDAASNDELSFPMGAALEVLETNLEGWWLARYNGAEGWVPGSYLEKSRRTYSWATNSENDAGTQDIFKKIDVVQQKPPPKRQSIRRTLKPRKQGAAMTSAITSAIASAITSEIPEEEEDLYVALFNFTSTIEDGLSLTAGQIVKVLEQSDNGWWFVSENGNDGWVPSNYLEAKHKSEPIQSDVSPKMGAKPQVNQTKIGTSGDSGATNYPIPIQQRPVVSAVKLKLDRPQAPVSGQMLPK</sequence>
<evidence type="ECO:0000259" key="13">
    <source>
        <dbReference type="PROSITE" id="PS50195"/>
    </source>
</evidence>
<dbReference type="Gene3D" id="2.30.30.40">
    <property type="entry name" value="SH3 Domains"/>
    <property type="match status" value="3"/>
</dbReference>
<dbReference type="InParanoid" id="H2YLR2"/>
<evidence type="ECO:0000313" key="14">
    <source>
        <dbReference type="Ensembl" id="ENSCSAVP00000006264.1"/>
    </source>
</evidence>
<dbReference type="SUPFAM" id="SSF50044">
    <property type="entry name" value="SH3-domain"/>
    <property type="match status" value="3"/>
</dbReference>
<feature type="domain" description="SH3" evidence="12">
    <location>
        <begin position="225"/>
        <end position="284"/>
    </location>
</feature>
<dbReference type="HOGENOM" id="CLU_030529_1_0_1"/>
<dbReference type="FunCoup" id="H2YLR2">
    <property type="interactions" value="3"/>
</dbReference>
<accession>H2YLR2</accession>
<evidence type="ECO:0000256" key="7">
    <source>
        <dbReference type="ARBA" id="ARBA00022737"/>
    </source>
</evidence>
<dbReference type="GO" id="GO:0042554">
    <property type="term" value="P:superoxide anion generation"/>
    <property type="evidence" value="ECO:0007669"/>
    <property type="project" value="TreeGrafter"/>
</dbReference>
<dbReference type="InterPro" id="IPR051228">
    <property type="entry name" value="NADPH_Oxidase/PX-Domain"/>
</dbReference>
<dbReference type="InterPro" id="IPR036028">
    <property type="entry name" value="SH3-like_dom_sf"/>
</dbReference>
<evidence type="ECO:0000256" key="6">
    <source>
        <dbReference type="ARBA" id="ARBA00022553"/>
    </source>
</evidence>
<dbReference type="SMART" id="SM00326">
    <property type="entry name" value="SH3"/>
    <property type="match status" value="3"/>
</dbReference>
<evidence type="ECO:0000256" key="11">
    <source>
        <dbReference type="SAM" id="MobiDB-lite"/>
    </source>
</evidence>
<comment type="subcellular location">
    <subcellularLocation>
        <location evidence="1">Cell projection</location>
        <location evidence="1">Podosome</location>
    </subcellularLocation>
    <subcellularLocation>
        <location evidence="2">Cytoplasm</location>
    </subcellularLocation>
</comment>
<dbReference type="Pfam" id="PF00787">
    <property type="entry name" value="PX"/>
    <property type="match status" value="1"/>
</dbReference>
<evidence type="ECO:0000259" key="12">
    <source>
        <dbReference type="PROSITE" id="PS50002"/>
    </source>
</evidence>
<dbReference type="PANTHER" id="PTHR15706:SF2">
    <property type="entry name" value="SH3 AND PX DOMAIN-CONTAINING PROTEIN 2A"/>
    <property type="match status" value="1"/>
</dbReference>
<evidence type="ECO:0008006" key="16">
    <source>
        <dbReference type="Google" id="ProtNLM"/>
    </source>
</evidence>
<reference evidence="14" key="2">
    <citation type="submission" date="2025-08" db="UniProtKB">
        <authorList>
            <consortium name="Ensembl"/>
        </authorList>
    </citation>
    <scope>IDENTIFICATION</scope>
</reference>
<dbReference type="SUPFAM" id="SSF64268">
    <property type="entry name" value="PX domain"/>
    <property type="match status" value="1"/>
</dbReference>
<keyword evidence="9" id="KW-0966">Cell projection</keyword>
<evidence type="ECO:0000256" key="1">
    <source>
        <dbReference type="ARBA" id="ARBA00004188"/>
    </source>
</evidence>
<dbReference type="GeneTree" id="ENSGT00940000168366"/>
<evidence type="ECO:0000256" key="5">
    <source>
        <dbReference type="ARBA" id="ARBA00022490"/>
    </source>
</evidence>
<dbReference type="Proteomes" id="UP000007875">
    <property type="component" value="Unassembled WGS sequence"/>
</dbReference>
<feature type="compositionally biased region" description="Polar residues" evidence="11">
    <location>
        <begin position="427"/>
        <end position="442"/>
    </location>
</feature>
<evidence type="ECO:0000256" key="9">
    <source>
        <dbReference type="ARBA" id="ARBA00023273"/>
    </source>
</evidence>
<dbReference type="GO" id="GO:0002102">
    <property type="term" value="C:podosome"/>
    <property type="evidence" value="ECO:0007669"/>
    <property type="project" value="UniProtKB-SubCell"/>
</dbReference>
<reference evidence="14" key="3">
    <citation type="submission" date="2025-09" db="UniProtKB">
        <authorList>
            <consortium name="Ensembl"/>
        </authorList>
    </citation>
    <scope>IDENTIFICATION</scope>
</reference>
<dbReference type="GO" id="GO:0016176">
    <property type="term" value="F:superoxide-generating NADPH oxidase activator activity"/>
    <property type="evidence" value="ECO:0007669"/>
    <property type="project" value="TreeGrafter"/>
</dbReference>
<evidence type="ECO:0000256" key="10">
    <source>
        <dbReference type="PROSITE-ProRule" id="PRU00192"/>
    </source>
</evidence>
<evidence type="ECO:0000313" key="15">
    <source>
        <dbReference type="Proteomes" id="UP000007875"/>
    </source>
</evidence>
<keyword evidence="5" id="KW-0963">Cytoplasm</keyword>
<evidence type="ECO:0000256" key="3">
    <source>
        <dbReference type="ARBA" id="ARBA00009628"/>
    </source>
</evidence>
<protein>
    <recommendedName>
        <fullName evidence="16">SH3 and PX domain-containing protein 2A</fullName>
    </recommendedName>
</protein>
<feature type="domain" description="PX" evidence="13">
    <location>
        <begin position="4"/>
        <end position="128"/>
    </location>
</feature>
<keyword evidence="8" id="KW-0965">Cell junction</keyword>
<keyword evidence="15" id="KW-1185">Reference proteome</keyword>
<reference evidence="15" key="1">
    <citation type="submission" date="2003-08" db="EMBL/GenBank/DDBJ databases">
        <authorList>
            <person name="Birren B."/>
            <person name="Nusbaum C."/>
            <person name="Abebe A."/>
            <person name="Abouelleil A."/>
            <person name="Adekoya E."/>
            <person name="Ait-zahra M."/>
            <person name="Allen N."/>
            <person name="Allen T."/>
            <person name="An P."/>
            <person name="Anderson M."/>
            <person name="Anderson S."/>
            <person name="Arachchi H."/>
            <person name="Armbruster J."/>
            <person name="Bachantsang P."/>
            <person name="Baldwin J."/>
            <person name="Barry A."/>
            <person name="Bayul T."/>
            <person name="Blitshsteyn B."/>
            <person name="Bloom T."/>
            <person name="Blye J."/>
            <person name="Boguslavskiy L."/>
            <person name="Borowsky M."/>
            <person name="Boukhgalter B."/>
            <person name="Brunache A."/>
            <person name="Butler J."/>
            <person name="Calixte N."/>
            <person name="Calvo S."/>
            <person name="Camarata J."/>
            <person name="Campo K."/>
            <person name="Chang J."/>
            <person name="Cheshatsang Y."/>
            <person name="Citroen M."/>
            <person name="Collymore A."/>
            <person name="Considine T."/>
            <person name="Cook A."/>
            <person name="Cooke P."/>
            <person name="Corum B."/>
            <person name="Cuomo C."/>
            <person name="David R."/>
            <person name="Dawoe T."/>
            <person name="Degray S."/>
            <person name="Dodge S."/>
            <person name="Dooley K."/>
            <person name="Dorje P."/>
            <person name="Dorjee K."/>
            <person name="Dorris L."/>
            <person name="Duffey N."/>
            <person name="Dupes A."/>
            <person name="Elkins T."/>
            <person name="Engels R."/>
            <person name="Erickson J."/>
            <person name="Farina A."/>
            <person name="Faro S."/>
            <person name="Ferreira P."/>
            <person name="Fischer H."/>
            <person name="Fitzgerald M."/>
            <person name="Foley K."/>
            <person name="Gage D."/>
            <person name="Galagan J."/>
            <person name="Gearin G."/>
            <person name="Gnerre S."/>
            <person name="Gnirke A."/>
            <person name="Goyette A."/>
            <person name="Graham J."/>
            <person name="Grandbois E."/>
            <person name="Gyaltsen K."/>
            <person name="Hafez N."/>
            <person name="Hagopian D."/>
            <person name="Hagos B."/>
            <person name="Hall J."/>
            <person name="Hatcher B."/>
            <person name="Heller A."/>
            <person name="Higgins H."/>
            <person name="Honan T."/>
            <person name="Horn A."/>
            <person name="Houde N."/>
            <person name="Hughes L."/>
            <person name="Hulme W."/>
            <person name="Husby E."/>
            <person name="Iliev I."/>
            <person name="Jaffe D."/>
            <person name="Jones C."/>
            <person name="Kamal M."/>
            <person name="Kamat A."/>
            <person name="Kamvysselis M."/>
            <person name="Karlsson E."/>
            <person name="Kells C."/>
            <person name="Kieu A."/>
            <person name="Kisner P."/>
            <person name="Kodira C."/>
            <person name="Kulbokas E."/>
            <person name="Labutti K."/>
            <person name="Lama D."/>
            <person name="Landers T."/>
            <person name="Leger J."/>
            <person name="Levine S."/>
            <person name="Lewis D."/>
            <person name="Lewis T."/>
            <person name="Lindblad-toh K."/>
            <person name="Liu X."/>
            <person name="Lokyitsang T."/>
            <person name="Lokyitsang Y."/>
            <person name="Lucien O."/>
            <person name="Lui A."/>
            <person name="Ma L.J."/>
            <person name="Mabbitt R."/>
            <person name="Macdonald J."/>
            <person name="Maclean C."/>
            <person name="Major J."/>
            <person name="Manning J."/>
            <person name="Marabella R."/>
            <person name="Maru K."/>
            <person name="Matthews C."/>
            <person name="Mauceli E."/>
            <person name="Mccarthy M."/>
            <person name="Mcdonough S."/>
            <person name="Mcghee T."/>
            <person name="Meldrim J."/>
            <person name="Meneus L."/>
            <person name="Mesirov J."/>
            <person name="Mihalev A."/>
            <person name="Mihova T."/>
            <person name="Mikkelsen T."/>
            <person name="Mlenga V."/>
            <person name="Moru K."/>
            <person name="Mozes J."/>
            <person name="Mulrain L."/>
            <person name="Munson G."/>
            <person name="Naylor J."/>
            <person name="Newes C."/>
            <person name="Nguyen C."/>
            <person name="Nguyen N."/>
            <person name="Nguyen T."/>
            <person name="Nicol R."/>
            <person name="Nielsen C."/>
            <person name="Nizzari M."/>
            <person name="Norbu C."/>
            <person name="Norbu N."/>
            <person name="O'donnell P."/>
            <person name="Okoawo O."/>
            <person name="O'leary S."/>
            <person name="Omotosho B."/>
            <person name="O'neill K."/>
            <person name="Osman S."/>
            <person name="Parker S."/>
            <person name="Perrin D."/>
            <person name="Phunkhang P."/>
            <person name="Piqani B."/>
            <person name="Purcell S."/>
            <person name="Rachupka T."/>
            <person name="Ramasamy U."/>
            <person name="Rameau R."/>
            <person name="Ray V."/>
            <person name="Raymond C."/>
            <person name="Retta R."/>
            <person name="Richardson S."/>
            <person name="Rise C."/>
            <person name="Rodriguez J."/>
            <person name="Rogers J."/>
            <person name="Rogov P."/>
            <person name="Rutman M."/>
            <person name="Schupbach R."/>
            <person name="Seaman C."/>
            <person name="Settipalli S."/>
            <person name="Sharpe T."/>
            <person name="Sheridan J."/>
            <person name="Sherpa N."/>
            <person name="Shi J."/>
            <person name="Smirnov S."/>
            <person name="Smith C."/>
            <person name="Sougnez C."/>
            <person name="Spencer B."/>
            <person name="Stalker J."/>
            <person name="Stange-thomann N."/>
            <person name="Stavropoulos S."/>
            <person name="Stetson K."/>
            <person name="Stone C."/>
            <person name="Stone S."/>
            <person name="Stubbs M."/>
            <person name="Talamas J."/>
            <person name="Tchuinga P."/>
            <person name="Tenzing P."/>
            <person name="Tesfaye S."/>
            <person name="Theodore J."/>
            <person name="Thoulutsang Y."/>
            <person name="Topham K."/>
            <person name="Towey S."/>
            <person name="Tsamla T."/>
            <person name="Tsomo N."/>
            <person name="Vallee D."/>
            <person name="Vassiliev H."/>
            <person name="Venkataraman V."/>
            <person name="Vinson J."/>
            <person name="Vo A."/>
            <person name="Wade C."/>
            <person name="Wang S."/>
            <person name="Wangchuk T."/>
            <person name="Wangdi T."/>
            <person name="Whittaker C."/>
            <person name="Wilkinson J."/>
            <person name="Wu Y."/>
            <person name="Wyman D."/>
            <person name="Yadav S."/>
            <person name="Yang S."/>
            <person name="Yang X."/>
            <person name="Yeager S."/>
            <person name="Yee E."/>
            <person name="Young G."/>
            <person name="Zainoun J."/>
            <person name="Zembeck L."/>
            <person name="Zimmer A."/>
            <person name="Zody M."/>
            <person name="Lander E."/>
        </authorList>
    </citation>
    <scope>NUCLEOTIDE SEQUENCE [LARGE SCALE GENOMIC DNA]</scope>
</reference>
<dbReference type="Ensembl" id="ENSCSAVT00000006343.1">
    <property type="protein sequence ID" value="ENSCSAVP00000006264.1"/>
    <property type="gene ID" value="ENSCSAVG00000003745.1"/>
</dbReference>
<dbReference type="InterPro" id="IPR001683">
    <property type="entry name" value="PX_dom"/>
</dbReference>
<evidence type="ECO:0000256" key="2">
    <source>
        <dbReference type="ARBA" id="ARBA00004496"/>
    </source>
</evidence>
<dbReference type="InterPro" id="IPR037961">
    <property type="entry name" value="SH3PXD2_PX"/>
</dbReference>
<dbReference type="Pfam" id="PF07653">
    <property type="entry name" value="SH3_2"/>
    <property type="match status" value="1"/>
</dbReference>
<dbReference type="SMART" id="SM00312">
    <property type="entry name" value="PX"/>
    <property type="match status" value="1"/>
</dbReference>
<organism evidence="14 15">
    <name type="scientific">Ciona savignyi</name>
    <name type="common">Pacific transparent sea squirt</name>
    <dbReference type="NCBI Taxonomy" id="51511"/>
    <lineage>
        <taxon>Eukaryota</taxon>
        <taxon>Metazoa</taxon>
        <taxon>Chordata</taxon>
        <taxon>Tunicata</taxon>
        <taxon>Ascidiacea</taxon>
        <taxon>Phlebobranchia</taxon>
        <taxon>Cionidae</taxon>
        <taxon>Ciona</taxon>
    </lineage>
</organism>
<proteinExistence type="inferred from homology"/>
<keyword evidence="4 10" id="KW-0728">SH3 domain</keyword>
<feature type="domain" description="SH3" evidence="12">
    <location>
        <begin position="152"/>
        <end position="212"/>
    </location>
</feature>
<dbReference type="PRINTS" id="PR00452">
    <property type="entry name" value="SH3DOMAIN"/>
</dbReference>
<dbReference type="CDD" id="cd11856">
    <property type="entry name" value="SH3_p47phox_like"/>
    <property type="match status" value="3"/>
</dbReference>
<dbReference type="Pfam" id="PF00018">
    <property type="entry name" value="SH3_1"/>
    <property type="match status" value="2"/>
</dbReference>
<evidence type="ECO:0000256" key="4">
    <source>
        <dbReference type="ARBA" id="ARBA00022443"/>
    </source>
</evidence>
<dbReference type="GO" id="GO:0035091">
    <property type="term" value="F:phosphatidylinositol binding"/>
    <property type="evidence" value="ECO:0007669"/>
    <property type="project" value="InterPro"/>
</dbReference>
<dbReference type="InterPro" id="IPR036871">
    <property type="entry name" value="PX_dom_sf"/>
</dbReference>
<dbReference type="InterPro" id="IPR001452">
    <property type="entry name" value="SH3_domain"/>
</dbReference>
<evidence type="ECO:0000256" key="8">
    <source>
        <dbReference type="ARBA" id="ARBA00022949"/>
    </source>
</evidence>
<feature type="region of interest" description="Disordered" evidence="11">
    <location>
        <begin position="412"/>
        <end position="446"/>
    </location>
</feature>
<dbReference type="PANTHER" id="PTHR15706">
    <property type="entry name" value="SH3 MULTIPLE DOMAIN"/>
    <property type="match status" value="1"/>
</dbReference>
<dbReference type="OMA" id="WYVATSH"/>
<feature type="domain" description="SH3" evidence="12">
    <location>
        <begin position="351"/>
        <end position="410"/>
    </location>
</feature>
<dbReference type="PROSITE" id="PS50195">
    <property type="entry name" value="PX"/>
    <property type="match status" value="1"/>
</dbReference>